<organism evidence="5">
    <name type="scientific">marine sediment metagenome</name>
    <dbReference type="NCBI Taxonomy" id="412755"/>
    <lineage>
        <taxon>unclassified sequences</taxon>
        <taxon>metagenomes</taxon>
        <taxon>ecological metagenomes</taxon>
    </lineage>
</organism>
<dbReference type="Gene3D" id="3.40.50.920">
    <property type="match status" value="1"/>
</dbReference>
<dbReference type="InterPro" id="IPR005475">
    <property type="entry name" value="Transketolase-like_Pyr-bd"/>
</dbReference>
<accession>X0YFE7</accession>
<dbReference type="Pfam" id="PF02780">
    <property type="entry name" value="Transketolase_C"/>
    <property type="match status" value="1"/>
</dbReference>
<sequence length="253" mass="27491">SEAIKEEMIRDDRVFLMGEDVGAFGGGFGTTRGLFNEFGEERIKDTPNSETAIVGFGLGAALMGLRPIVEIMRMDWMTICMDEIVNHVAKMRYLSAGRLEVPMVIKTNAEGGIGLGAQHSQSFESWLVHVPGLKVVMPSNPYDGKGLLKAAIRDPNPVIFIEPVILLGTMGPVPSEDYIVPLGKAEVKRKGKDATIVAWGSLVPRALIASQVLADEGIDVEVIDPRSLWPLDMESIIDSVRKTGRLIVAHQAV</sequence>
<dbReference type="Gene3D" id="3.40.50.970">
    <property type="match status" value="1"/>
</dbReference>
<dbReference type="InterPro" id="IPR029061">
    <property type="entry name" value="THDP-binding"/>
</dbReference>
<keyword evidence="3" id="KW-0786">Thiamine pyrophosphate</keyword>
<dbReference type="GO" id="GO:0016491">
    <property type="term" value="F:oxidoreductase activity"/>
    <property type="evidence" value="ECO:0007669"/>
    <property type="project" value="UniProtKB-KW"/>
</dbReference>
<protein>
    <recommendedName>
        <fullName evidence="4">Transketolase-like pyrimidine-binding domain-containing protein</fullName>
    </recommendedName>
</protein>
<dbReference type="AlphaFoldDB" id="X0YFE7"/>
<keyword evidence="2" id="KW-0560">Oxidoreductase</keyword>
<feature type="domain" description="Transketolase-like pyrimidine-binding" evidence="4">
    <location>
        <begin position="1"/>
        <end position="169"/>
    </location>
</feature>
<evidence type="ECO:0000256" key="2">
    <source>
        <dbReference type="ARBA" id="ARBA00023002"/>
    </source>
</evidence>
<dbReference type="PANTHER" id="PTHR43257">
    <property type="entry name" value="PYRUVATE DEHYDROGENASE E1 COMPONENT BETA SUBUNIT"/>
    <property type="match status" value="1"/>
</dbReference>
<dbReference type="SUPFAM" id="SSF52518">
    <property type="entry name" value="Thiamin diphosphate-binding fold (THDP-binding)"/>
    <property type="match status" value="1"/>
</dbReference>
<dbReference type="InterPro" id="IPR033248">
    <property type="entry name" value="Transketolase_C"/>
</dbReference>
<feature type="non-terminal residue" evidence="5">
    <location>
        <position position="253"/>
    </location>
</feature>
<dbReference type="InterPro" id="IPR009014">
    <property type="entry name" value="Transketo_C/PFOR_II"/>
</dbReference>
<dbReference type="SMART" id="SM00861">
    <property type="entry name" value="Transket_pyr"/>
    <property type="match status" value="1"/>
</dbReference>
<dbReference type="EMBL" id="BARS01040419">
    <property type="protein sequence ID" value="GAG35546.1"/>
    <property type="molecule type" value="Genomic_DNA"/>
</dbReference>
<comment type="caution">
    <text evidence="5">The sequence shown here is derived from an EMBL/GenBank/DDBJ whole genome shotgun (WGS) entry which is preliminary data.</text>
</comment>
<feature type="non-terminal residue" evidence="5">
    <location>
        <position position="1"/>
    </location>
</feature>
<reference evidence="5" key="1">
    <citation type="journal article" date="2014" name="Front. Microbiol.">
        <title>High frequency of phylogenetically diverse reductive dehalogenase-homologous genes in deep subseafloor sedimentary metagenomes.</title>
        <authorList>
            <person name="Kawai M."/>
            <person name="Futagami T."/>
            <person name="Toyoda A."/>
            <person name="Takaki Y."/>
            <person name="Nishi S."/>
            <person name="Hori S."/>
            <person name="Arai W."/>
            <person name="Tsubouchi T."/>
            <person name="Morono Y."/>
            <person name="Uchiyama I."/>
            <person name="Ito T."/>
            <person name="Fujiyama A."/>
            <person name="Inagaki F."/>
            <person name="Takami H."/>
        </authorList>
    </citation>
    <scope>NUCLEOTIDE SEQUENCE</scope>
    <source>
        <strain evidence="5">Expedition CK06-06</strain>
    </source>
</reference>
<dbReference type="PANTHER" id="PTHR43257:SF2">
    <property type="entry name" value="PYRUVATE DEHYDROGENASE E1 COMPONENT SUBUNIT BETA"/>
    <property type="match status" value="1"/>
</dbReference>
<gene>
    <name evidence="5" type="ORF">S01H1_61621</name>
</gene>
<comment type="cofactor">
    <cofactor evidence="1">
        <name>thiamine diphosphate</name>
        <dbReference type="ChEBI" id="CHEBI:58937"/>
    </cofactor>
</comment>
<evidence type="ECO:0000256" key="3">
    <source>
        <dbReference type="ARBA" id="ARBA00023052"/>
    </source>
</evidence>
<evidence type="ECO:0000259" key="4">
    <source>
        <dbReference type="SMART" id="SM00861"/>
    </source>
</evidence>
<evidence type="ECO:0000313" key="5">
    <source>
        <dbReference type="EMBL" id="GAG35546.1"/>
    </source>
</evidence>
<dbReference type="SUPFAM" id="SSF52922">
    <property type="entry name" value="TK C-terminal domain-like"/>
    <property type="match status" value="1"/>
</dbReference>
<evidence type="ECO:0000256" key="1">
    <source>
        <dbReference type="ARBA" id="ARBA00001964"/>
    </source>
</evidence>
<name>X0YFE7_9ZZZZ</name>
<dbReference type="CDD" id="cd07036">
    <property type="entry name" value="TPP_PYR_E1-PDHc-beta_like"/>
    <property type="match status" value="1"/>
</dbReference>
<dbReference type="Pfam" id="PF02779">
    <property type="entry name" value="Transket_pyr"/>
    <property type="match status" value="1"/>
</dbReference>
<proteinExistence type="predicted"/>
<dbReference type="FunFam" id="3.40.50.970:FF:000001">
    <property type="entry name" value="Pyruvate dehydrogenase E1 beta subunit"/>
    <property type="match status" value="1"/>
</dbReference>